<evidence type="ECO:0000256" key="3">
    <source>
        <dbReference type="SAM" id="MobiDB-lite"/>
    </source>
</evidence>
<feature type="compositionally biased region" description="Basic residues" evidence="3">
    <location>
        <begin position="1066"/>
        <end position="1082"/>
    </location>
</feature>
<dbReference type="InterPro" id="IPR025151">
    <property type="entry name" value="ELYS_dom"/>
</dbReference>
<feature type="compositionally biased region" description="Polar residues" evidence="3">
    <location>
        <begin position="586"/>
        <end position="596"/>
    </location>
</feature>
<feature type="compositionally biased region" description="Low complexity" evidence="3">
    <location>
        <begin position="819"/>
        <end position="833"/>
    </location>
</feature>
<feature type="region of interest" description="Disordered" evidence="3">
    <location>
        <begin position="782"/>
        <end position="1082"/>
    </location>
</feature>
<sequence>MMTASQEFPPTEGEPGVRVDKESEAESVAQHEADEREELEHLYSIFEPASMAASGSLRQDRPRWEDPAWVARIKARRQAMGGQLFFDRLLDLAGIKDFELYPPTSQPMLHTLLDRVHLTPLFDKAKKDSLVFYLLLALYPVEGFPSPQSPSSDREQAAGSLAFSQNVRQLKQIRARSRAYRFASLELLSSSLTRPIKAYFLLDSGLFLEASSFMDDGEIEPTFVKSILEVMLRAPADYSGPDSAPESRMPTWPYGAYRAKALSHTVEALNLDLLANWRAVLQEFALEASDEAGVREDTQTELSACEDSLVGYSEAIAFEKGAWIAWESIVEALPAVGEQVINALGLDLDKEDEAQVADRVFVSTTRLRERLGRIVWEHCFYPAPRPAAVKQMLEVPFSSASWDLLNKLVLSPSRSLTLPLQATAADVLLVRYVQEGRYVDALRLDALLDATSVGSASAGVHEVAMRGVLVEKRKRLLQGVQALLPVVQKKLLDLELGFIEEADDEDAESQDKEQAASRNGLQMSWENVFPPTSAAHGLSLDELSSSKAAPTKKSHQPSRPLSASPLLRQSPYNGSDPQMAVLTAVVRSSVSPSQKPSEAFRRRARLSGGDDASHDKQLSGFLARNRPSQTPTRSAMSVTPDTTAADITSVLNARSPFVAPPNVAPAPVSSGASLDIGQDEPSWWGMGSEAPSVFSATPGSLFEAPRRRYEARYSDTGASPPAGAPSTRQSPGLRLTPDYRKRFQGADNTASPGFGTDASMIEDEIIPLAPSKSRIAINQKQIPSSHPQIRPKEPSPGPASPPVRRRFGLSARAIRGGVDDSSSSRPAPSALRSEVNMQVDHDDDDVANKTIPGGFPGLSERAEDEAGTQAMEGEQRPAAKRKHSSRSQATQEAESTNKTPRKAGVRASRSAAAIAASTPRRRTRQLTVELESQAGSDGEEAQPSTHMEPPISSTPLQQARKSGRTRRKQATSDPELDSVSEATQTGDDEDGEDQERDAVGELVPSTSGGNVRRSGRNAAGRGASSRVVTSTKRRSARLSTVSPERELGETPQDAKEEGAEDTVHERPRRRGASTGRRTRTQK</sequence>
<comment type="caution">
    <text evidence="5">The sequence shown here is derived from an EMBL/GenBank/DDBJ whole genome shotgun (WGS) entry which is preliminary data.</text>
</comment>
<name>A0A066VF93_TILAU</name>
<keyword evidence="6" id="KW-1185">Reference proteome</keyword>
<feature type="compositionally biased region" description="Acidic residues" evidence="3">
    <location>
        <begin position="986"/>
        <end position="995"/>
    </location>
</feature>
<proteinExistence type="predicted"/>
<protein>
    <recommendedName>
        <fullName evidence="4">ELYS-like domain-containing protein</fullName>
    </recommendedName>
</protein>
<dbReference type="GeneID" id="25267325"/>
<feature type="compositionally biased region" description="Low complexity" evidence="3">
    <location>
        <begin position="906"/>
        <end position="918"/>
    </location>
</feature>
<dbReference type="OMA" id="YIELTHA"/>
<evidence type="ECO:0000313" key="6">
    <source>
        <dbReference type="Proteomes" id="UP000027361"/>
    </source>
</evidence>
<dbReference type="AlphaFoldDB" id="A0A066VF93"/>
<evidence type="ECO:0000313" key="5">
    <source>
        <dbReference type="EMBL" id="KDN37419.1"/>
    </source>
</evidence>
<feature type="compositionally biased region" description="Low complexity" evidence="3">
    <location>
        <begin position="1007"/>
        <end position="1030"/>
    </location>
</feature>
<dbReference type="RefSeq" id="XP_013240378.1">
    <property type="nucleotide sequence ID" value="XM_013384924.1"/>
</dbReference>
<feature type="compositionally biased region" description="Basic and acidic residues" evidence="3">
    <location>
        <begin position="1043"/>
        <end position="1065"/>
    </location>
</feature>
<dbReference type="STRING" id="1037660.A0A066VF93"/>
<dbReference type="Proteomes" id="UP000027361">
    <property type="component" value="Unassembled WGS sequence"/>
</dbReference>
<evidence type="ECO:0000256" key="1">
    <source>
        <dbReference type="ARBA" id="ARBA00004123"/>
    </source>
</evidence>
<feature type="compositionally biased region" description="Polar residues" evidence="3">
    <location>
        <begin position="951"/>
        <end position="960"/>
    </location>
</feature>
<feature type="compositionally biased region" description="Polar residues" evidence="3">
    <location>
        <begin position="886"/>
        <end position="898"/>
    </location>
</feature>
<feature type="region of interest" description="Disordered" evidence="3">
    <location>
        <begin position="503"/>
        <end position="523"/>
    </location>
</feature>
<dbReference type="HOGENOM" id="CLU_285930_0_0_1"/>
<feature type="domain" description="ELYS-like" evidence="4">
    <location>
        <begin position="83"/>
        <end position="234"/>
    </location>
</feature>
<dbReference type="GO" id="GO:0005634">
    <property type="term" value="C:nucleus"/>
    <property type="evidence" value="ECO:0007669"/>
    <property type="project" value="UniProtKB-SubCell"/>
</dbReference>
<gene>
    <name evidence="5" type="ORF">K437DRAFT_296575</name>
</gene>
<feature type="region of interest" description="Disordered" evidence="3">
    <location>
        <begin position="712"/>
        <end position="735"/>
    </location>
</feature>
<feature type="compositionally biased region" description="Polar residues" evidence="3">
    <location>
        <begin position="626"/>
        <end position="641"/>
    </location>
</feature>
<feature type="region of interest" description="Disordered" evidence="3">
    <location>
        <begin position="1"/>
        <end position="34"/>
    </location>
</feature>
<reference evidence="5 6" key="1">
    <citation type="submission" date="2014-05" db="EMBL/GenBank/DDBJ databases">
        <title>Draft genome sequence of a rare smut relative, Tilletiaria anomala UBC 951.</title>
        <authorList>
            <consortium name="DOE Joint Genome Institute"/>
            <person name="Toome M."/>
            <person name="Kuo A."/>
            <person name="Henrissat B."/>
            <person name="Lipzen A."/>
            <person name="Tritt A."/>
            <person name="Yoshinaga Y."/>
            <person name="Zane M."/>
            <person name="Barry K."/>
            <person name="Grigoriev I.V."/>
            <person name="Spatafora J.W."/>
            <person name="Aimea M.C."/>
        </authorList>
    </citation>
    <scope>NUCLEOTIDE SEQUENCE [LARGE SCALE GENOMIC DNA]</scope>
    <source>
        <strain evidence="5 6">UBC 951</strain>
    </source>
</reference>
<organism evidence="5 6">
    <name type="scientific">Tilletiaria anomala (strain ATCC 24038 / CBS 436.72 / UBC 951)</name>
    <dbReference type="NCBI Taxonomy" id="1037660"/>
    <lineage>
        <taxon>Eukaryota</taxon>
        <taxon>Fungi</taxon>
        <taxon>Dikarya</taxon>
        <taxon>Basidiomycota</taxon>
        <taxon>Ustilaginomycotina</taxon>
        <taxon>Exobasidiomycetes</taxon>
        <taxon>Georgefischeriales</taxon>
        <taxon>Tilletiariaceae</taxon>
        <taxon>Tilletiaria</taxon>
    </lineage>
</organism>
<evidence type="ECO:0000259" key="4">
    <source>
        <dbReference type="Pfam" id="PF13934"/>
    </source>
</evidence>
<dbReference type="EMBL" id="JMSN01000139">
    <property type="protein sequence ID" value="KDN37419.1"/>
    <property type="molecule type" value="Genomic_DNA"/>
</dbReference>
<feature type="region of interest" description="Disordered" evidence="3">
    <location>
        <begin position="544"/>
        <end position="641"/>
    </location>
</feature>
<dbReference type="InParanoid" id="A0A066VF93"/>
<evidence type="ECO:0000256" key="2">
    <source>
        <dbReference type="ARBA" id="ARBA00023242"/>
    </source>
</evidence>
<keyword evidence="2" id="KW-0539">Nucleus</keyword>
<comment type="subcellular location">
    <subcellularLocation>
        <location evidence="1">Nucleus</location>
    </subcellularLocation>
</comment>
<feature type="compositionally biased region" description="Basic and acidic residues" evidence="3">
    <location>
        <begin position="15"/>
        <end position="34"/>
    </location>
</feature>
<dbReference type="Pfam" id="PF13934">
    <property type="entry name" value="ELYS"/>
    <property type="match status" value="1"/>
</dbReference>
<dbReference type="OrthoDB" id="20729at2759"/>
<accession>A0A066VF93</accession>